<evidence type="ECO:0000313" key="1">
    <source>
        <dbReference type="EMBL" id="KAI3806377.1"/>
    </source>
</evidence>
<comment type="caution">
    <text evidence="1">The sequence shown here is derived from an EMBL/GenBank/DDBJ whole genome shotgun (WGS) entry which is preliminary data.</text>
</comment>
<sequence length="75" mass="8364">MDPTNPTAIAYARSHFISRQKSKNPVLLIHRKYAPPKPNFFLTSQSPAVHRRPFAAGNGSQLDLQLTNRSSPSFS</sequence>
<accession>A0ACB9IE84</accession>
<keyword evidence="2" id="KW-1185">Reference proteome</keyword>
<organism evidence="1 2">
    <name type="scientific">Smallanthus sonchifolius</name>
    <dbReference type="NCBI Taxonomy" id="185202"/>
    <lineage>
        <taxon>Eukaryota</taxon>
        <taxon>Viridiplantae</taxon>
        <taxon>Streptophyta</taxon>
        <taxon>Embryophyta</taxon>
        <taxon>Tracheophyta</taxon>
        <taxon>Spermatophyta</taxon>
        <taxon>Magnoliopsida</taxon>
        <taxon>eudicotyledons</taxon>
        <taxon>Gunneridae</taxon>
        <taxon>Pentapetalae</taxon>
        <taxon>asterids</taxon>
        <taxon>campanulids</taxon>
        <taxon>Asterales</taxon>
        <taxon>Asteraceae</taxon>
        <taxon>Asteroideae</taxon>
        <taxon>Heliantheae alliance</taxon>
        <taxon>Millerieae</taxon>
        <taxon>Smallanthus</taxon>
    </lineage>
</organism>
<proteinExistence type="predicted"/>
<name>A0ACB9IE84_9ASTR</name>
<reference evidence="1 2" key="2">
    <citation type="journal article" date="2022" name="Mol. Ecol. Resour.">
        <title>The genomes of chicory, endive, great burdock and yacon provide insights into Asteraceae paleo-polyploidization history and plant inulin production.</title>
        <authorList>
            <person name="Fan W."/>
            <person name="Wang S."/>
            <person name="Wang H."/>
            <person name="Wang A."/>
            <person name="Jiang F."/>
            <person name="Liu H."/>
            <person name="Zhao H."/>
            <person name="Xu D."/>
            <person name="Zhang Y."/>
        </authorList>
    </citation>
    <scope>NUCLEOTIDE SEQUENCE [LARGE SCALE GENOMIC DNA]</scope>
    <source>
        <strain evidence="2">cv. Yunnan</strain>
        <tissue evidence="1">Leaves</tissue>
    </source>
</reference>
<gene>
    <name evidence="1" type="ORF">L1987_22279</name>
</gene>
<protein>
    <submittedName>
        <fullName evidence="1">Uncharacterized protein</fullName>
    </submittedName>
</protein>
<dbReference type="Proteomes" id="UP001056120">
    <property type="component" value="Linkage Group LG08"/>
</dbReference>
<evidence type="ECO:0000313" key="2">
    <source>
        <dbReference type="Proteomes" id="UP001056120"/>
    </source>
</evidence>
<dbReference type="EMBL" id="CM042025">
    <property type="protein sequence ID" value="KAI3806377.1"/>
    <property type="molecule type" value="Genomic_DNA"/>
</dbReference>
<reference evidence="2" key="1">
    <citation type="journal article" date="2022" name="Mol. Ecol. Resour.">
        <title>The genomes of chicory, endive, great burdock and yacon provide insights into Asteraceae palaeo-polyploidization history and plant inulin production.</title>
        <authorList>
            <person name="Fan W."/>
            <person name="Wang S."/>
            <person name="Wang H."/>
            <person name="Wang A."/>
            <person name="Jiang F."/>
            <person name="Liu H."/>
            <person name="Zhao H."/>
            <person name="Xu D."/>
            <person name="Zhang Y."/>
        </authorList>
    </citation>
    <scope>NUCLEOTIDE SEQUENCE [LARGE SCALE GENOMIC DNA]</scope>
    <source>
        <strain evidence="2">cv. Yunnan</strain>
    </source>
</reference>